<comment type="caution">
    <text evidence="1">The sequence shown here is derived from an EMBL/GenBank/DDBJ whole genome shotgun (WGS) entry which is preliminary data.</text>
</comment>
<name>A0A090Q266_9FLAO</name>
<protein>
    <submittedName>
        <fullName evidence="1">Uncharacterized protein</fullName>
    </submittedName>
</protein>
<evidence type="ECO:0000313" key="1">
    <source>
        <dbReference type="EMBL" id="GAK95813.1"/>
    </source>
</evidence>
<evidence type="ECO:0000313" key="2">
    <source>
        <dbReference type="Proteomes" id="UP000029221"/>
    </source>
</evidence>
<proteinExistence type="predicted"/>
<gene>
    <name evidence="1" type="ORF">JCM19294_2595</name>
</gene>
<dbReference type="STRING" id="319236.BST91_11725"/>
<reference evidence="1" key="1">
    <citation type="journal article" date="2014" name="Genome Announc.">
        <title>Draft Genome Sequences of Marine Flavobacterium Nonlabens Strains NR17, NR24, NR27, NR32, NR33, and Ara13.</title>
        <authorList>
            <person name="Nakanishi M."/>
            <person name="Meirelles P."/>
            <person name="Suzuki R."/>
            <person name="Takatani N."/>
            <person name="Mino S."/>
            <person name="Suda W."/>
            <person name="Oshima K."/>
            <person name="Hattori M."/>
            <person name="Ohkuma M."/>
            <person name="Hosokawa M."/>
            <person name="Miyashita K."/>
            <person name="Thompson F.L."/>
            <person name="Niwa A."/>
            <person name="Sawabe T."/>
            <person name="Sawabe T."/>
        </authorList>
    </citation>
    <scope>NUCLEOTIDE SEQUENCE [LARGE SCALE GENOMIC DNA]</scope>
    <source>
        <strain evidence="1">JCM 19294</strain>
    </source>
</reference>
<dbReference type="Proteomes" id="UP000029221">
    <property type="component" value="Unassembled WGS sequence"/>
</dbReference>
<dbReference type="EMBL" id="BBML01000001">
    <property type="protein sequence ID" value="GAK95813.1"/>
    <property type="molecule type" value="Genomic_DNA"/>
</dbReference>
<keyword evidence="2" id="KW-1185">Reference proteome</keyword>
<organism evidence="1 2">
    <name type="scientific">Nonlabens tegetincola</name>
    <dbReference type="NCBI Taxonomy" id="323273"/>
    <lineage>
        <taxon>Bacteria</taxon>
        <taxon>Pseudomonadati</taxon>
        <taxon>Bacteroidota</taxon>
        <taxon>Flavobacteriia</taxon>
        <taxon>Flavobacteriales</taxon>
        <taxon>Flavobacteriaceae</taxon>
        <taxon>Nonlabens</taxon>
    </lineage>
</organism>
<dbReference type="AlphaFoldDB" id="A0A090Q266"/>
<sequence length="37" mass="4246">MTSTIYGQLLPLNDRYSRLNRALSSLQQAKVLKESYS</sequence>
<accession>A0A090Q266</accession>